<gene>
    <name evidence="2" type="ORF">OC842_007942</name>
</gene>
<name>A0AAN6JG95_9BASI</name>
<reference evidence="2" key="1">
    <citation type="journal article" date="2023" name="PhytoFront">
        <title>Draft Genome Resources of Seven Strains of Tilletia horrida, Causal Agent of Kernel Smut of Rice.</title>
        <authorList>
            <person name="Khanal S."/>
            <person name="Antony Babu S."/>
            <person name="Zhou X.G."/>
        </authorList>
    </citation>
    <scope>NUCLEOTIDE SEQUENCE</scope>
    <source>
        <strain evidence="2">TX3</strain>
    </source>
</reference>
<protein>
    <submittedName>
        <fullName evidence="2">Uncharacterized protein</fullName>
    </submittedName>
</protein>
<feature type="compositionally biased region" description="Low complexity" evidence="1">
    <location>
        <begin position="48"/>
        <end position="63"/>
    </location>
</feature>
<feature type="region of interest" description="Disordered" evidence="1">
    <location>
        <begin position="141"/>
        <end position="167"/>
    </location>
</feature>
<feature type="compositionally biased region" description="Polar residues" evidence="1">
    <location>
        <begin position="1"/>
        <end position="14"/>
    </location>
</feature>
<keyword evidence="3" id="KW-1185">Reference proteome</keyword>
<evidence type="ECO:0000313" key="3">
    <source>
        <dbReference type="Proteomes" id="UP001176521"/>
    </source>
</evidence>
<feature type="region of interest" description="Disordered" evidence="1">
    <location>
        <begin position="189"/>
        <end position="305"/>
    </location>
</feature>
<accession>A0AAN6JG95</accession>
<organism evidence="2 3">
    <name type="scientific">Tilletia horrida</name>
    <dbReference type="NCBI Taxonomy" id="155126"/>
    <lineage>
        <taxon>Eukaryota</taxon>
        <taxon>Fungi</taxon>
        <taxon>Dikarya</taxon>
        <taxon>Basidiomycota</taxon>
        <taxon>Ustilaginomycotina</taxon>
        <taxon>Exobasidiomycetes</taxon>
        <taxon>Tilletiales</taxon>
        <taxon>Tilletiaceae</taxon>
        <taxon>Tilletia</taxon>
    </lineage>
</organism>
<evidence type="ECO:0000256" key="1">
    <source>
        <dbReference type="SAM" id="MobiDB-lite"/>
    </source>
</evidence>
<feature type="compositionally biased region" description="Basic and acidic residues" evidence="1">
    <location>
        <begin position="229"/>
        <end position="242"/>
    </location>
</feature>
<dbReference type="Proteomes" id="UP001176521">
    <property type="component" value="Unassembled WGS sequence"/>
</dbReference>
<feature type="non-terminal residue" evidence="2">
    <location>
        <position position="449"/>
    </location>
</feature>
<evidence type="ECO:0000313" key="2">
    <source>
        <dbReference type="EMBL" id="KAK0517967.1"/>
    </source>
</evidence>
<feature type="compositionally biased region" description="Polar residues" evidence="1">
    <location>
        <begin position="23"/>
        <end position="35"/>
    </location>
</feature>
<feature type="compositionally biased region" description="Low complexity" evidence="1">
    <location>
        <begin position="280"/>
        <end position="297"/>
    </location>
</feature>
<dbReference type="AlphaFoldDB" id="A0AAN6JG95"/>
<feature type="region of interest" description="Disordered" evidence="1">
    <location>
        <begin position="1"/>
        <end position="85"/>
    </location>
</feature>
<comment type="caution">
    <text evidence="2">The sequence shown here is derived from an EMBL/GenBank/DDBJ whole genome shotgun (WGS) entry which is preliminary data.</text>
</comment>
<feature type="region of interest" description="Disordered" evidence="1">
    <location>
        <begin position="112"/>
        <end position="131"/>
    </location>
</feature>
<proteinExistence type="predicted"/>
<sequence>MTGSLAHQGASTGPQEGAGEGNQAVTSASASQPSAERQELEGLQNRLRGSGATRSGSTSATRANDSQRRSQGLLLPKSAKAQPMAILGVAGSSDLTRRHQELAGMLEQAEGEVGAARASSSRMQVPTGAGSAVPRLAAQYVGDNPGQVGPSQAQRPQTPPPRAGEDSELVTEMAKLTPNTKSKVWSMIKGKAKRVVSPGTRSRRDRDADEAEVAFYGHGDVDDSDDDVERSNPYKSKLDPRTARGFPSSQAQAGHEVGTAAVESSSSTAHKRSPAASGTAEQRQAQQQQYQYQQQHQQQHEQGRLLRPDERKRAWIQGSSASSAVPVVHPSVTNKLANSQYVPLWHFTSEGIDKGYSKALKAKDFGDTVSSFLDAAGRATELATTERKDSQLSFTEMYQAVKVWGNTMKDLLDAEMDEERYYILEDDYLGWCKQFDLVFDHGVLKEDPE</sequence>
<dbReference type="EMBL" id="JAPDMQ010001498">
    <property type="protein sequence ID" value="KAK0517967.1"/>
    <property type="molecule type" value="Genomic_DNA"/>
</dbReference>